<sequence length="113" mass="13779">MAGYYNEGVLYQWDDERDLALLDKYKVWFCDRKETIRCFMPFDLWMIQCNYDNHGIPYAADYFAIPENKGCDWRIKDGWLYITGIPTTEEERKEREPKFRERIAPWIEDFGKE</sequence>
<organism evidence="1">
    <name type="scientific">marine sediment metagenome</name>
    <dbReference type="NCBI Taxonomy" id="412755"/>
    <lineage>
        <taxon>unclassified sequences</taxon>
        <taxon>metagenomes</taxon>
        <taxon>ecological metagenomes</taxon>
    </lineage>
</organism>
<feature type="non-terminal residue" evidence="1">
    <location>
        <position position="113"/>
    </location>
</feature>
<comment type="caution">
    <text evidence="1">The sequence shown here is derived from an EMBL/GenBank/DDBJ whole genome shotgun (WGS) entry which is preliminary data.</text>
</comment>
<gene>
    <name evidence="1" type="ORF">S03H2_42130</name>
</gene>
<reference evidence="1" key="1">
    <citation type="journal article" date="2014" name="Front. Microbiol.">
        <title>High frequency of phylogenetically diverse reductive dehalogenase-homologous genes in deep subseafloor sedimentary metagenomes.</title>
        <authorList>
            <person name="Kawai M."/>
            <person name="Futagami T."/>
            <person name="Toyoda A."/>
            <person name="Takaki Y."/>
            <person name="Nishi S."/>
            <person name="Hori S."/>
            <person name="Arai W."/>
            <person name="Tsubouchi T."/>
            <person name="Morono Y."/>
            <person name="Uchiyama I."/>
            <person name="Ito T."/>
            <person name="Fujiyama A."/>
            <person name="Inagaki F."/>
            <person name="Takami H."/>
        </authorList>
    </citation>
    <scope>NUCLEOTIDE SEQUENCE</scope>
    <source>
        <strain evidence="1">Expedition CK06-06</strain>
    </source>
</reference>
<proteinExistence type="predicted"/>
<dbReference type="AlphaFoldDB" id="X1J9H9"/>
<name>X1J9H9_9ZZZZ</name>
<accession>X1J9H9</accession>
<protein>
    <submittedName>
        <fullName evidence="1">Uncharacterized protein</fullName>
    </submittedName>
</protein>
<dbReference type="EMBL" id="BARU01026205">
    <property type="protein sequence ID" value="GAH75004.1"/>
    <property type="molecule type" value="Genomic_DNA"/>
</dbReference>
<evidence type="ECO:0000313" key="1">
    <source>
        <dbReference type="EMBL" id="GAH75004.1"/>
    </source>
</evidence>